<dbReference type="Proteomes" id="UP000053593">
    <property type="component" value="Unassembled WGS sequence"/>
</dbReference>
<sequence length="120" mass="14444">VRNTELIIALYRNFVYHHLVRNIRKEQKTPGAVKRSLEVANVYKRRKHRRDERIKYLQMKKWNPRIASIIELPACHSDDEDSPDKSCYYRLTLSLRSANAKSFVESIDTYRDSMRQFENR</sequence>
<proteinExistence type="predicted"/>
<reference evidence="1 2" key="1">
    <citation type="submission" date="2014-04" db="EMBL/GenBank/DDBJ databases">
        <title>Evolutionary Origins and Diversification of the Mycorrhizal Mutualists.</title>
        <authorList>
            <consortium name="DOE Joint Genome Institute"/>
            <consortium name="Mycorrhizal Genomics Consortium"/>
            <person name="Kohler A."/>
            <person name="Kuo A."/>
            <person name="Nagy L.G."/>
            <person name="Floudas D."/>
            <person name="Copeland A."/>
            <person name="Barry K.W."/>
            <person name="Cichocki N."/>
            <person name="Veneault-Fourrey C."/>
            <person name="LaButti K."/>
            <person name="Lindquist E.A."/>
            <person name="Lipzen A."/>
            <person name="Lundell T."/>
            <person name="Morin E."/>
            <person name="Murat C."/>
            <person name="Riley R."/>
            <person name="Ohm R."/>
            <person name="Sun H."/>
            <person name="Tunlid A."/>
            <person name="Henrissat B."/>
            <person name="Grigoriev I.V."/>
            <person name="Hibbett D.S."/>
            <person name="Martin F."/>
        </authorList>
    </citation>
    <scope>NUCLEOTIDE SEQUENCE [LARGE SCALE GENOMIC DNA]</scope>
    <source>
        <strain evidence="1 2">FD-317 M1</strain>
    </source>
</reference>
<protein>
    <submittedName>
        <fullName evidence="1">Uncharacterized protein</fullName>
    </submittedName>
</protein>
<dbReference type="HOGENOM" id="CLU_2055230_0_0_1"/>
<name>A0A0D0C516_9AGAR</name>
<gene>
    <name evidence="1" type="ORF">GYMLUDRAFT_103009</name>
</gene>
<accession>A0A0D0C516</accession>
<evidence type="ECO:0000313" key="1">
    <source>
        <dbReference type="EMBL" id="KIK49873.1"/>
    </source>
</evidence>
<dbReference type="EMBL" id="KN834970">
    <property type="protein sequence ID" value="KIK49873.1"/>
    <property type="molecule type" value="Genomic_DNA"/>
</dbReference>
<feature type="non-terminal residue" evidence="1">
    <location>
        <position position="1"/>
    </location>
</feature>
<dbReference type="AlphaFoldDB" id="A0A0D0C516"/>
<evidence type="ECO:0000313" key="2">
    <source>
        <dbReference type="Proteomes" id="UP000053593"/>
    </source>
</evidence>
<organism evidence="1 2">
    <name type="scientific">Collybiopsis luxurians FD-317 M1</name>
    <dbReference type="NCBI Taxonomy" id="944289"/>
    <lineage>
        <taxon>Eukaryota</taxon>
        <taxon>Fungi</taxon>
        <taxon>Dikarya</taxon>
        <taxon>Basidiomycota</taxon>
        <taxon>Agaricomycotina</taxon>
        <taxon>Agaricomycetes</taxon>
        <taxon>Agaricomycetidae</taxon>
        <taxon>Agaricales</taxon>
        <taxon>Marasmiineae</taxon>
        <taxon>Omphalotaceae</taxon>
        <taxon>Collybiopsis</taxon>
        <taxon>Collybiopsis luxurians</taxon>
    </lineage>
</organism>
<feature type="non-terminal residue" evidence="1">
    <location>
        <position position="120"/>
    </location>
</feature>
<keyword evidence="2" id="KW-1185">Reference proteome</keyword>
<dbReference type="OrthoDB" id="3056461at2759"/>